<dbReference type="GO" id="GO:0004333">
    <property type="term" value="F:fumarate hydratase activity"/>
    <property type="evidence" value="ECO:0007669"/>
    <property type="project" value="UniProtKB-UniRule"/>
</dbReference>
<evidence type="ECO:0000313" key="6">
    <source>
        <dbReference type="EMBL" id="MBN3105080.1"/>
    </source>
</evidence>
<keyword evidence="3" id="KW-0816">Tricarboxylic acid cycle</keyword>
<feature type="active site" description="Proton donor/acceptor" evidence="3">
    <location>
        <position position="188"/>
    </location>
</feature>
<feature type="binding site" evidence="3">
    <location>
        <position position="187"/>
    </location>
    <ligand>
        <name>substrate</name>
    </ligand>
</feature>
<dbReference type="InterPro" id="IPR018951">
    <property type="entry name" value="Fumarase_C_C"/>
</dbReference>
<dbReference type="GO" id="GO:0042802">
    <property type="term" value="F:identical protein binding"/>
    <property type="evidence" value="ECO:0007669"/>
    <property type="project" value="UniProtKB-ARBA"/>
</dbReference>
<dbReference type="NCBIfam" id="NF008909">
    <property type="entry name" value="PRK12273.1"/>
    <property type="match status" value="1"/>
</dbReference>
<gene>
    <name evidence="3 7" type="primary">fumC</name>
    <name evidence="7" type="ORF">F126LOC_010390</name>
    <name evidence="6" type="ORF">H4F48_03190</name>
</gene>
<reference evidence="6 9" key="1">
    <citation type="submission" date="2020-07" db="EMBL/GenBank/DDBJ databases">
        <title>A pangenomic view of the genus Pectobacterium provides insights into genome organization, phylogeny, and virulence.</title>
        <authorList>
            <person name="Jonkheer E."/>
            <person name="Brankovics B."/>
            <person name="Houwers I."/>
            <person name="Van Der Wolf J."/>
            <person name="Bonants P."/>
            <person name="Vreeburg R."/>
            <person name="Bollema R."/>
            <person name="De Haan J."/>
            <person name="Berke L."/>
            <person name="De Ridder D."/>
            <person name="Smit S."/>
            <person name="Van Der Lee T.A.J."/>
        </authorList>
    </citation>
    <scope>NUCLEOTIDE SEQUENCE [LARGE SCALE GENOMIC DNA]</scope>
    <source>
        <strain evidence="6 9">NAK:384</strain>
    </source>
</reference>
<evidence type="ECO:0000313" key="7">
    <source>
        <dbReference type="EMBL" id="QPK26145.1"/>
    </source>
</evidence>
<dbReference type="RefSeq" id="WP_119871694.1">
    <property type="nucleotide sequence ID" value="NZ_BSWF01000007.1"/>
</dbReference>
<comment type="similarity">
    <text evidence="1 3">Belongs to the class-II fumarase/aspartase family. Fumarase subfamily.</text>
</comment>
<dbReference type="Gene3D" id="1.20.200.10">
    <property type="entry name" value="Fumarase/aspartase (Central domain)"/>
    <property type="match status" value="1"/>
</dbReference>
<evidence type="ECO:0000313" key="8">
    <source>
        <dbReference type="Proteomes" id="UP000269351"/>
    </source>
</evidence>
<dbReference type="Pfam" id="PF00206">
    <property type="entry name" value="Lyase_1"/>
    <property type="match status" value="1"/>
</dbReference>
<dbReference type="PRINTS" id="PR00149">
    <property type="entry name" value="FUMRATELYASE"/>
</dbReference>
<dbReference type="EMBL" id="JACGET010000003">
    <property type="protein sequence ID" value="MBN3105080.1"/>
    <property type="molecule type" value="Genomic_DNA"/>
</dbReference>
<dbReference type="Gene3D" id="1.10.275.10">
    <property type="entry name" value="Fumarase/aspartase (N-terminal domain)"/>
    <property type="match status" value="1"/>
</dbReference>
<dbReference type="GO" id="GO:0006106">
    <property type="term" value="P:fumarate metabolic process"/>
    <property type="evidence" value="ECO:0007669"/>
    <property type="project" value="InterPro"/>
</dbReference>
<dbReference type="FunFam" id="1.20.200.10:FF:000001">
    <property type="entry name" value="Fumarate hydratase, mitochondrial"/>
    <property type="match status" value="1"/>
</dbReference>
<comment type="catalytic activity">
    <reaction evidence="3">
        <text>(S)-malate = fumarate + H2O</text>
        <dbReference type="Rhea" id="RHEA:12460"/>
        <dbReference type="ChEBI" id="CHEBI:15377"/>
        <dbReference type="ChEBI" id="CHEBI:15589"/>
        <dbReference type="ChEBI" id="CHEBI:29806"/>
        <dbReference type="EC" id="4.2.1.2"/>
    </reaction>
</comment>
<keyword evidence="9" id="KW-1185">Reference proteome</keyword>
<feature type="site" description="Important for catalytic activity" evidence="3">
    <location>
        <position position="331"/>
    </location>
</feature>
<dbReference type="AlphaFoldDB" id="A0A433N9L8"/>
<feature type="domain" description="Fumarate lyase N-terminal" evidence="4">
    <location>
        <begin position="12"/>
        <end position="342"/>
    </location>
</feature>
<dbReference type="SUPFAM" id="SSF48557">
    <property type="entry name" value="L-aspartase-like"/>
    <property type="match status" value="1"/>
</dbReference>
<dbReference type="GO" id="GO:0005737">
    <property type="term" value="C:cytoplasm"/>
    <property type="evidence" value="ECO:0007669"/>
    <property type="project" value="UniProtKB-SubCell"/>
</dbReference>
<dbReference type="InterPro" id="IPR008948">
    <property type="entry name" value="L-Aspartase-like"/>
</dbReference>
<feature type="domain" description="Fumarase C C-terminal" evidence="5">
    <location>
        <begin position="408"/>
        <end position="460"/>
    </location>
</feature>
<dbReference type="Proteomes" id="UP000269351">
    <property type="component" value="Chromosome"/>
</dbReference>
<feature type="active site" evidence="3">
    <location>
        <position position="318"/>
    </location>
</feature>
<sequence>MSTTRSEKDSMGPIDVPAERLWGAQTQRSLEHFRISEEKMPRALIYALAQTKRAAARVNMDLSLLPADRGNAIIQAADEVLTGQHAGEFPLAIWQTGSGTQSNMNMNEVLANRASELLGGERGNNRLVHPNDDVNKSQSSNDVFPTAMHVAAVVAINEHLIPELKALHATLASKAEQFKDIVKIGRTHLQDATPLTLGQEISGWAAMLQHNLKHIENSVPHICELALGGTAVGTGLNTHPEYAVRVAAELAKLTGQPFVTSPNKFEALATCDALVHGHGAFKGLAASLMKIANDVRWLASGPRCGIGELSIPENEPGSSIMPGKVNPTQCEALTMLCCQVMGNDVAVNIGGASGNFELNVYRPMVIHNFLQSIRLLADGMKSFDEHCAVGIEPNRDRINQLLNESLMLVTALNTHIGYDKAAEIAKKAHKEGLTLKAAALKLNYLTEAQFDEWVRPEEMVGSLKK</sequence>
<evidence type="ECO:0000259" key="4">
    <source>
        <dbReference type="Pfam" id="PF00206"/>
    </source>
</evidence>
<dbReference type="GO" id="GO:0006099">
    <property type="term" value="P:tricarboxylic acid cycle"/>
    <property type="evidence" value="ECO:0007669"/>
    <property type="project" value="UniProtKB-UniRule"/>
</dbReference>
<dbReference type="Proteomes" id="UP000762586">
    <property type="component" value="Unassembled WGS sequence"/>
</dbReference>
<feature type="binding site" evidence="3">
    <location>
        <begin position="98"/>
        <end position="100"/>
    </location>
    <ligand>
        <name>substrate</name>
    </ligand>
</feature>
<proteinExistence type="inferred from homology"/>
<feature type="binding site" evidence="3">
    <location>
        <position position="319"/>
    </location>
    <ligand>
        <name>substrate</name>
    </ligand>
</feature>
<dbReference type="PANTHER" id="PTHR11444">
    <property type="entry name" value="ASPARTATEAMMONIA/ARGININOSUCCINATE/ADENYLOSUCCINATE LYASE"/>
    <property type="match status" value="1"/>
</dbReference>
<keyword evidence="2 3" id="KW-0456">Lyase</keyword>
<dbReference type="PANTHER" id="PTHR11444:SF1">
    <property type="entry name" value="FUMARATE HYDRATASE, MITOCHONDRIAL"/>
    <property type="match status" value="1"/>
</dbReference>
<comment type="subcellular location">
    <subcellularLocation>
        <location evidence="3">Cytoplasm</location>
    </subcellularLocation>
</comment>
<protein>
    <recommendedName>
        <fullName evidence="3">Fumarate hydratase class II</fullName>
        <shortName evidence="3">Fumarase C</shortName>
        <ecNumber evidence="3">4.2.1.2</ecNumber>
    </recommendedName>
    <alternativeName>
        <fullName evidence="3">Aerobic fumarase</fullName>
    </alternativeName>
    <alternativeName>
        <fullName evidence="3">Iron-independent fumarase</fullName>
    </alternativeName>
</protein>
<feature type="binding site" evidence="3">
    <location>
        <begin position="324"/>
        <end position="326"/>
    </location>
    <ligand>
        <name>substrate</name>
    </ligand>
</feature>
<feature type="binding site" description="in site B" evidence="3">
    <location>
        <begin position="129"/>
        <end position="132"/>
    </location>
    <ligand>
        <name>substrate</name>
    </ligand>
</feature>
<dbReference type="FunFam" id="1.10.40.30:FF:000002">
    <property type="entry name" value="Fumarate hydratase class II"/>
    <property type="match status" value="1"/>
</dbReference>
<dbReference type="PROSITE" id="PS00163">
    <property type="entry name" value="FUMARATE_LYASES"/>
    <property type="match status" value="1"/>
</dbReference>
<evidence type="ECO:0000313" key="9">
    <source>
        <dbReference type="Proteomes" id="UP000762586"/>
    </source>
</evidence>
<dbReference type="NCBIfam" id="TIGR00979">
    <property type="entry name" value="fumC_II"/>
    <property type="match status" value="1"/>
</dbReference>
<evidence type="ECO:0000256" key="1">
    <source>
        <dbReference type="ARBA" id="ARBA00009084"/>
    </source>
</evidence>
<evidence type="ECO:0000256" key="2">
    <source>
        <dbReference type="ARBA" id="ARBA00023239"/>
    </source>
</evidence>
<name>A0A433N9L8_9GAMM</name>
<reference evidence="7 8" key="2">
    <citation type="submission" date="2020-11" db="EMBL/GenBank/DDBJ databases">
        <title>Complete genome sequence of Pectobacterium brasiliense strain F126.</title>
        <authorList>
            <person name="Miroshnikov K."/>
            <person name="Vo T.N.H."/>
            <person name="Khodykina M.V."/>
            <person name="Kabanova A.P."/>
            <person name="Shneider M."/>
            <person name="Korzhenkov A."/>
            <person name="Toschakov S.V."/>
            <person name="Miroshnikov K.A."/>
            <person name="Ignatov A.N."/>
            <person name="Mikhailova Y.V."/>
            <person name="Shelenkov A."/>
            <person name="Yanushevich Y.G."/>
            <person name="Evseev P.V."/>
        </authorList>
    </citation>
    <scope>NUCLEOTIDE SEQUENCE [LARGE SCALE GENOMIC DNA]</scope>
    <source>
        <strain evidence="7 8">F126</strain>
    </source>
</reference>
<comment type="pathway">
    <text evidence="3">Carbohydrate metabolism; tricarboxylic acid cycle; (S)-malate from fumarate: step 1/1.</text>
</comment>
<dbReference type="HAMAP" id="MF_00743">
    <property type="entry name" value="FumaraseC"/>
    <property type="match status" value="1"/>
</dbReference>
<dbReference type="PRINTS" id="PR00145">
    <property type="entry name" value="ARGSUCLYASE"/>
</dbReference>
<dbReference type="InterPro" id="IPR005677">
    <property type="entry name" value="Fum_hydII"/>
</dbReference>
<dbReference type="Gene3D" id="1.10.40.30">
    <property type="entry name" value="Fumarase/aspartase (C-terminal domain)"/>
    <property type="match status" value="1"/>
</dbReference>
<organism evidence="7 8">
    <name type="scientific">Pectobacterium brasiliense</name>
    <dbReference type="NCBI Taxonomy" id="180957"/>
    <lineage>
        <taxon>Bacteria</taxon>
        <taxon>Pseudomonadati</taxon>
        <taxon>Pseudomonadota</taxon>
        <taxon>Gammaproteobacteria</taxon>
        <taxon>Enterobacterales</taxon>
        <taxon>Pectobacteriaceae</taxon>
        <taxon>Pectobacterium</taxon>
    </lineage>
</organism>
<evidence type="ECO:0000256" key="3">
    <source>
        <dbReference type="HAMAP-Rule" id="MF_00743"/>
    </source>
</evidence>
<dbReference type="EMBL" id="CP065031">
    <property type="protein sequence ID" value="QPK26145.1"/>
    <property type="molecule type" value="Genomic_DNA"/>
</dbReference>
<dbReference type="GO" id="GO:0006108">
    <property type="term" value="P:malate metabolic process"/>
    <property type="evidence" value="ECO:0007669"/>
    <property type="project" value="TreeGrafter"/>
</dbReference>
<dbReference type="CDD" id="cd01362">
    <property type="entry name" value="Fumarase_classII"/>
    <property type="match status" value="1"/>
</dbReference>
<accession>A0A433N9L8</accession>
<dbReference type="FunFam" id="1.10.275.10:FF:000001">
    <property type="entry name" value="Fumarate hydratase, mitochondrial"/>
    <property type="match status" value="1"/>
</dbReference>
<dbReference type="Pfam" id="PF10415">
    <property type="entry name" value="FumaraseC_C"/>
    <property type="match status" value="1"/>
</dbReference>
<comment type="subunit">
    <text evidence="3">Homotetramer.</text>
</comment>
<keyword evidence="3" id="KW-0963">Cytoplasm</keyword>
<comment type="function">
    <text evidence="3">Involved in the TCA cycle. Catalyzes the stereospecific interconversion of fumarate to L-malate.</text>
</comment>
<evidence type="ECO:0000259" key="5">
    <source>
        <dbReference type="Pfam" id="PF10415"/>
    </source>
</evidence>
<dbReference type="InterPro" id="IPR022761">
    <property type="entry name" value="Fumarate_lyase_N"/>
</dbReference>
<dbReference type="UniPathway" id="UPA00223">
    <property type="reaction ID" value="UER01007"/>
</dbReference>
<dbReference type="InterPro" id="IPR000362">
    <property type="entry name" value="Fumarate_lyase_fam"/>
</dbReference>
<dbReference type="InterPro" id="IPR024083">
    <property type="entry name" value="Fumarase/histidase_N"/>
</dbReference>
<dbReference type="InterPro" id="IPR020557">
    <property type="entry name" value="Fumarate_lyase_CS"/>
</dbReference>
<comment type="miscellaneous">
    <text evidence="3">There are 2 substrate-binding sites: the catalytic A site, and the non-catalytic B site that may play a role in the transfer of substrate or product between the active site and the solvent. Alternatively, the B site may bind allosteric effectors.</text>
</comment>
<dbReference type="EC" id="4.2.1.2" evidence="3"/>
<feature type="binding site" evidence="3">
    <location>
        <begin position="139"/>
        <end position="141"/>
    </location>
    <ligand>
        <name>substrate</name>
    </ligand>
</feature>